<evidence type="ECO:0000256" key="2">
    <source>
        <dbReference type="SAM" id="Phobius"/>
    </source>
</evidence>
<protein>
    <recommendedName>
        <fullName evidence="5">ApolipoL family protein</fullName>
    </recommendedName>
</protein>
<organism evidence="3 4">
    <name type="scientific">Helicobacter pylori</name>
    <name type="common">Campylobacter pylori</name>
    <dbReference type="NCBI Taxonomy" id="210"/>
    <lineage>
        <taxon>Bacteria</taxon>
        <taxon>Pseudomonadati</taxon>
        <taxon>Campylobacterota</taxon>
        <taxon>Epsilonproteobacteria</taxon>
        <taxon>Campylobacterales</taxon>
        <taxon>Helicobacteraceae</taxon>
        <taxon>Helicobacter</taxon>
    </lineage>
</organism>
<feature type="transmembrane region" description="Helical" evidence="2">
    <location>
        <begin position="187"/>
        <end position="205"/>
    </location>
</feature>
<evidence type="ECO:0008006" key="5">
    <source>
        <dbReference type="Google" id="ProtNLM"/>
    </source>
</evidence>
<sequence>MYQSHFKLLAKFIAENLLENSRAKIIQSNCNKALKVVEELQNTIKTTIEKWIDPGIKETQKHQQEARFNLDRSTEKFISDLKNSALDEIDQFKFDIGEIMEERIEKGIEDEECKEIFGNELKQRETKLVENIERRFKECEEQFRGSVGKNIEQLEERIKDSLKMLECISIDSGNFDFNFDFNIDNGIDTIGLFSSIGGLVLLLLTPVVGEFALIAGVGLALVGVGKSIWGFFDSDYKKSQQRKEVDKNLHQICEKIVQDVKSRIESYKNGALGMIEELNAGFNKLVDYYERMKGQLKESHEKLGYISNSIHLTISKQGACNEE</sequence>
<dbReference type="Proteomes" id="UP000198366">
    <property type="component" value="Chromosome I"/>
</dbReference>
<keyword evidence="2" id="KW-0472">Membrane</keyword>
<reference evidence="3 4" key="1">
    <citation type="submission" date="2016-12" db="EMBL/GenBank/DDBJ databases">
        <authorList>
            <person name="Song W.-J."/>
            <person name="Kurnit D.M."/>
        </authorList>
    </citation>
    <scope>NUCLEOTIDE SEQUENCE [LARGE SCALE GENOMIC DNA]</scope>
    <source>
        <strain evidence="3">BCM-300</strain>
    </source>
</reference>
<gene>
    <name evidence="3" type="ORF">BCM300_00759</name>
</gene>
<proteinExistence type="predicted"/>
<keyword evidence="2" id="KW-1133">Transmembrane helix</keyword>
<evidence type="ECO:0000313" key="3">
    <source>
        <dbReference type="EMBL" id="SMA52749.1"/>
    </source>
</evidence>
<feature type="coiled-coil region" evidence="1">
    <location>
        <begin position="122"/>
        <end position="171"/>
    </location>
</feature>
<keyword evidence="1" id="KW-0175">Coiled coil</keyword>
<accession>A0A238GV22</accession>
<feature type="transmembrane region" description="Helical" evidence="2">
    <location>
        <begin position="211"/>
        <end position="232"/>
    </location>
</feature>
<keyword evidence="2" id="KW-0812">Transmembrane</keyword>
<name>A0A238GV22_HELPX</name>
<dbReference type="EMBL" id="LT837687">
    <property type="protein sequence ID" value="SMA52749.1"/>
    <property type="molecule type" value="Genomic_DNA"/>
</dbReference>
<evidence type="ECO:0000256" key="1">
    <source>
        <dbReference type="SAM" id="Coils"/>
    </source>
</evidence>
<evidence type="ECO:0000313" key="4">
    <source>
        <dbReference type="Proteomes" id="UP000198366"/>
    </source>
</evidence>
<dbReference type="AlphaFoldDB" id="A0A238GV22"/>